<accession>A0AA39NSJ5</accession>
<evidence type="ECO:0000313" key="1">
    <source>
        <dbReference type="EMBL" id="KAK0471069.1"/>
    </source>
</evidence>
<name>A0AA39NSJ5_9AGAR</name>
<gene>
    <name evidence="1" type="ORF">IW261DRAFT_1513708</name>
</gene>
<comment type="caution">
    <text evidence="1">The sequence shown here is derived from an EMBL/GenBank/DDBJ whole genome shotgun (WGS) entry which is preliminary data.</text>
</comment>
<evidence type="ECO:0000313" key="2">
    <source>
        <dbReference type="Proteomes" id="UP001175227"/>
    </source>
</evidence>
<proteinExistence type="predicted"/>
<organism evidence="1 2">
    <name type="scientific">Armillaria novae-zelandiae</name>
    <dbReference type="NCBI Taxonomy" id="153914"/>
    <lineage>
        <taxon>Eukaryota</taxon>
        <taxon>Fungi</taxon>
        <taxon>Dikarya</taxon>
        <taxon>Basidiomycota</taxon>
        <taxon>Agaricomycotina</taxon>
        <taxon>Agaricomycetes</taxon>
        <taxon>Agaricomycetidae</taxon>
        <taxon>Agaricales</taxon>
        <taxon>Marasmiineae</taxon>
        <taxon>Physalacriaceae</taxon>
        <taxon>Armillaria</taxon>
    </lineage>
</organism>
<dbReference type="AlphaFoldDB" id="A0AA39NSJ5"/>
<dbReference type="Proteomes" id="UP001175227">
    <property type="component" value="Unassembled WGS sequence"/>
</dbReference>
<keyword evidence="2" id="KW-1185">Reference proteome</keyword>
<reference evidence="1" key="1">
    <citation type="submission" date="2023-06" db="EMBL/GenBank/DDBJ databases">
        <authorList>
            <consortium name="Lawrence Berkeley National Laboratory"/>
            <person name="Ahrendt S."/>
            <person name="Sahu N."/>
            <person name="Indic B."/>
            <person name="Wong-Bajracharya J."/>
            <person name="Merenyi Z."/>
            <person name="Ke H.-M."/>
            <person name="Monk M."/>
            <person name="Kocsube S."/>
            <person name="Drula E."/>
            <person name="Lipzen A."/>
            <person name="Balint B."/>
            <person name="Henrissat B."/>
            <person name="Andreopoulos B."/>
            <person name="Martin F.M."/>
            <person name="Harder C.B."/>
            <person name="Rigling D."/>
            <person name="Ford K.L."/>
            <person name="Foster G.D."/>
            <person name="Pangilinan J."/>
            <person name="Papanicolaou A."/>
            <person name="Barry K."/>
            <person name="LaButti K."/>
            <person name="Viragh M."/>
            <person name="Koriabine M."/>
            <person name="Yan M."/>
            <person name="Riley R."/>
            <person name="Champramary S."/>
            <person name="Plett K.L."/>
            <person name="Tsai I.J."/>
            <person name="Slot J."/>
            <person name="Sipos G."/>
            <person name="Plett J."/>
            <person name="Nagy L.G."/>
            <person name="Grigoriev I.V."/>
        </authorList>
    </citation>
    <scope>NUCLEOTIDE SEQUENCE</scope>
    <source>
        <strain evidence="1">ICMP 16352</strain>
    </source>
</reference>
<sequence>MEHIYALPMEASVRIREQFYPAGPLTRVHLCCDFFLAAIAPRCQTSLTLSSTSQATASSPAPKEALLMVCQVSRSLLRPWPTFSDASKFSAYTMGMGSSSYSVAVNILGLSFMLSIFMRSISRTALLKLLSSLSKHTGQLKVPPISTLTQQNTRHSDGITAQLTLTIRAVLTNFSMEARSYNRCPVLADSKQRKVRRSWVRTMTLSLDSESLHTK</sequence>
<dbReference type="EMBL" id="JAUEPR010000055">
    <property type="protein sequence ID" value="KAK0471069.1"/>
    <property type="molecule type" value="Genomic_DNA"/>
</dbReference>
<protein>
    <submittedName>
        <fullName evidence="1">Uncharacterized protein</fullName>
    </submittedName>
</protein>